<dbReference type="AlphaFoldDB" id="A0A344LSH9"/>
<sequence>MAYDAVRATDEHPNSWVAIEADKSLIKASMNVHDLYHKDVNDPFNNQPIKKRRMRVRSCILIFWSQTVLTN</sequence>
<accession>A0A344LSH9</accession>
<dbReference type="Proteomes" id="UP000251561">
    <property type="component" value="Chromosome"/>
</dbReference>
<protein>
    <submittedName>
        <fullName evidence="1">Uncharacterized protein</fullName>
    </submittedName>
</protein>
<evidence type="ECO:0000313" key="2">
    <source>
        <dbReference type="Proteomes" id="UP000251561"/>
    </source>
</evidence>
<dbReference type="KEGG" id="ffl:HYN86_09815"/>
<keyword evidence="2" id="KW-1185">Reference proteome</keyword>
<evidence type="ECO:0000313" key="1">
    <source>
        <dbReference type="EMBL" id="AXB56871.1"/>
    </source>
</evidence>
<name>A0A344LSH9_9FLAO</name>
<reference evidence="1 2" key="1">
    <citation type="submission" date="2018-06" db="EMBL/GenBank/DDBJ databases">
        <title>Genome sequencing of Flavobacterium.</title>
        <authorList>
            <person name="Baek M.-G."/>
            <person name="Yi H."/>
        </authorList>
    </citation>
    <scope>NUCLEOTIDE SEQUENCE [LARGE SCALE GENOMIC DNA]</scope>
    <source>
        <strain evidence="1 2">HYN0086</strain>
    </source>
</reference>
<organism evidence="1 2">
    <name type="scientific">Flavobacterium fluviale</name>
    <dbReference type="NCBI Taxonomy" id="2249356"/>
    <lineage>
        <taxon>Bacteria</taxon>
        <taxon>Pseudomonadati</taxon>
        <taxon>Bacteroidota</taxon>
        <taxon>Flavobacteriia</taxon>
        <taxon>Flavobacteriales</taxon>
        <taxon>Flavobacteriaceae</taxon>
        <taxon>Flavobacterium</taxon>
    </lineage>
</organism>
<proteinExistence type="predicted"/>
<dbReference type="EMBL" id="CP030261">
    <property type="protein sequence ID" value="AXB56871.1"/>
    <property type="molecule type" value="Genomic_DNA"/>
</dbReference>
<gene>
    <name evidence="1" type="ORF">HYN86_09815</name>
</gene>